<comment type="subcellular location">
    <subcellularLocation>
        <location evidence="1">Cell membrane</location>
        <topology evidence="1">Multi-pass membrane protein</topology>
    </subcellularLocation>
</comment>
<dbReference type="SUPFAM" id="SSF90123">
    <property type="entry name" value="ABC transporter transmembrane region"/>
    <property type="match status" value="1"/>
</dbReference>
<feature type="transmembrane region" description="Helical" evidence="9">
    <location>
        <begin position="178"/>
        <end position="195"/>
    </location>
</feature>
<dbReference type="GO" id="GO:0016887">
    <property type="term" value="F:ATP hydrolysis activity"/>
    <property type="evidence" value="ECO:0007669"/>
    <property type="project" value="InterPro"/>
</dbReference>
<evidence type="ECO:0000313" key="12">
    <source>
        <dbReference type="EMBL" id="SEH08577.1"/>
    </source>
</evidence>
<sequence>MSSATKLTPDDSVDTSPHFSKPQAWQWSHILHIALQHKKPLLLANLIAIFATLLSVPVPLLIPLLLDEVVLKQPGALVAWVEVFFPESWHSATLYIVFITALTVTLRFSAMLLGVAQMRQFTIISKTVVYRIRKQLIGHLQQVAMSEYERLGSGKLTAHLVTDLDTLDSFIGSSISKLLVAIFSIIGTAMVLLWLNWQLALFILLFNPLVIYSTTVLGRKVKHLKKKENNAYALFQETLSETLEGIQQIRAYNREQYYLQRLARSAKKIKDHSIAYTWKTDAAARFSFNIFLFGFDTFRAIGLLMILFSDLTIGQMMAIFGYLWFMLGPIQEVLNIQYEYHAAKAALQRVNQLFELQWEKHYPQQQDPFQHDSAIAIRLENIHFAYHPEQRAENEWTLHNVSLDIRAGEKVALVGASGAGKTTLAQILLGLYPIQKGQIYFNDTPVTETGFEAVREQMATVLQHPAMFNDSLRMNLTLGKQHSETALWEALRIAQLEDFVLALPQGLETILGRHGMRLSGGQQQRVAVARMVLAQPKAVILDEATSALDADTEQRLHQALQNYLQDKTTLIIAHRLSAVKQADRIIVFEAGQIIETGSHQQLLEKRGVYTHLYANQI</sequence>
<dbReference type="InterPro" id="IPR039421">
    <property type="entry name" value="Type_1_exporter"/>
</dbReference>
<dbReference type="Pfam" id="PF00664">
    <property type="entry name" value="ABC_membrane"/>
    <property type="match status" value="1"/>
</dbReference>
<dbReference type="GO" id="GO:0005524">
    <property type="term" value="F:ATP binding"/>
    <property type="evidence" value="ECO:0007669"/>
    <property type="project" value="UniProtKB-KW"/>
</dbReference>
<feature type="domain" description="ABC transmembrane type-1" evidence="11">
    <location>
        <begin position="42"/>
        <end position="342"/>
    </location>
</feature>
<keyword evidence="13" id="KW-1185">Reference proteome</keyword>
<dbReference type="SMART" id="SM00382">
    <property type="entry name" value="AAA"/>
    <property type="match status" value="1"/>
</dbReference>
<evidence type="ECO:0000256" key="7">
    <source>
        <dbReference type="ARBA" id="ARBA00022989"/>
    </source>
</evidence>
<dbReference type="EC" id="3.6.3.-" evidence="12"/>
<dbReference type="InterPro" id="IPR003439">
    <property type="entry name" value="ABC_transporter-like_ATP-bd"/>
</dbReference>
<dbReference type="PANTHER" id="PTHR24221:SF233">
    <property type="entry name" value="ATP-BINDING_PERMEASE FUSION ABC TRANSPORTER-RELATED"/>
    <property type="match status" value="1"/>
</dbReference>
<evidence type="ECO:0000256" key="6">
    <source>
        <dbReference type="ARBA" id="ARBA00022840"/>
    </source>
</evidence>
<dbReference type="GO" id="GO:0034040">
    <property type="term" value="F:ATPase-coupled lipid transmembrane transporter activity"/>
    <property type="evidence" value="ECO:0007669"/>
    <property type="project" value="TreeGrafter"/>
</dbReference>
<dbReference type="GO" id="GO:0140359">
    <property type="term" value="F:ABC-type transporter activity"/>
    <property type="evidence" value="ECO:0007669"/>
    <property type="project" value="InterPro"/>
</dbReference>
<evidence type="ECO:0000256" key="3">
    <source>
        <dbReference type="ARBA" id="ARBA00022475"/>
    </source>
</evidence>
<keyword evidence="4 9" id="KW-0812">Transmembrane</keyword>
<dbReference type="Gene3D" id="3.40.50.300">
    <property type="entry name" value="P-loop containing nucleotide triphosphate hydrolases"/>
    <property type="match status" value="1"/>
</dbReference>
<keyword evidence="2" id="KW-0813">Transport</keyword>
<dbReference type="Pfam" id="PF00005">
    <property type="entry name" value="ABC_tran"/>
    <property type="match status" value="1"/>
</dbReference>
<evidence type="ECO:0000256" key="2">
    <source>
        <dbReference type="ARBA" id="ARBA00022448"/>
    </source>
</evidence>
<evidence type="ECO:0000256" key="1">
    <source>
        <dbReference type="ARBA" id="ARBA00004651"/>
    </source>
</evidence>
<organism evidence="12 13">
    <name type="scientific">Candidatus Venteria ishoeyi</name>
    <dbReference type="NCBI Taxonomy" id="1899563"/>
    <lineage>
        <taxon>Bacteria</taxon>
        <taxon>Pseudomonadati</taxon>
        <taxon>Pseudomonadota</taxon>
        <taxon>Gammaproteobacteria</taxon>
        <taxon>Thiotrichales</taxon>
        <taxon>Thiotrichaceae</taxon>
        <taxon>Venteria</taxon>
    </lineage>
</organism>
<protein>
    <submittedName>
        <fullName evidence="12">Putative multidrug export ATP-binding/permease protein</fullName>
        <ecNumber evidence="12">3.6.3.-</ecNumber>
    </submittedName>
</protein>
<dbReference type="PANTHER" id="PTHR24221">
    <property type="entry name" value="ATP-BINDING CASSETTE SUB-FAMILY B"/>
    <property type="match status" value="1"/>
</dbReference>
<dbReference type="Proteomes" id="UP000236724">
    <property type="component" value="Unassembled WGS sequence"/>
</dbReference>
<evidence type="ECO:0000256" key="8">
    <source>
        <dbReference type="ARBA" id="ARBA00023136"/>
    </source>
</evidence>
<name>A0A1H6FEY0_9GAMM</name>
<evidence type="ECO:0000259" key="11">
    <source>
        <dbReference type="PROSITE" id="PS50929"/>
    </source>
</evidence>
<dbReference type="PROSITE" id="PS00211">
    <property type="entry name" value="ABC_TRANSPORTER_1"/>
    <property type="match status" value="1"/>
</dbReference>
<dbReference type="PROSITE" id="PS50893">
    <property type="entry name" value="ABC_TRANSPORTER_2"/>
    <property type="match status" value="1"/>
</dbReference>
<dbReference type="InterPro" id="IPR011527">
    <property type="entry name" value="ABC1_TM_dom"/>
</dbReference>
<dbReference type="Gene3D" id="1.20.1560.10">
    <property type="entry name" value="ABC transporter type 1, transmembrane domain"/>
    <property type="match status" value="1"/>
</dbReference>
<dbReference type="SUPFAM" id="SSF52540">
    <property type="entry name" value="P-loop containing nucleoside triphosphate hydrolases"/>
    <property type="match status" value="1"/>
</dbReference>
<feature type="transmembrane region" description="Helical" evidence="9">
    <location>
        <begin position="201"/>
        <end position="218"/>
    </location>
</feature>
<dbReference type="CDD" id="cd07346">
    <property type="entry name" value="ABC_6TM_exporters"/>
    <property type="match status" value="1"/>
</dbReference>
<keyword evidence="12" id="KW-0378">Hydrolase</keyword>
<evidence type="ECO:0000313" key="13">
    <source>
        <dbReference type="Proteomes" id="UP000236724"/>
    </source>
</evidence>
<dbReference type="PROSITE" id="PS50929">
    <property type="entry name" value="ABC_TM1F"/>
    <property type="match status" value="1"/>
</dbReference>
<dbReference type="FunFam" id="3.40.50.300:FF:000221">
    <property type="entry name" value="Multidrug ABC transporter ATP-binding protein"/>
    <property type="match status" value="1"/>
</dbReference>
<dbReference type="InterPro" id="IPR003593">
    <property type="entry name" value="AAA+_ATPase"/>
</dbReference>
<keyword evidence="7 9" id="KW-1133">Transmembrane helix</keyword>
<gene>
    <name evidence="12" type="ORF">MBHS_04469</name>
</gene>
<accession>A0A1H6FEY0</accession>
<feature type="domain" description="ABC transporter" evidence="10">
    <location>
        <begin position="377"/>
        <end position="615"/>
    </location>
</feature>
<feature type="transmembrane region" description="Helical" evidence="9">
    <location>
        <begin position="41"/>
        <end position="62"/>
    </location>
</feature>
<keyword evidence="8 9" id="KW-0472">Membrane</keyword>
<feature type="transmembrane region" description="Helical" evidence="9">
    <location>
        <begin position="92"/>
        <end position="116"/>
    </location>
</feature>
<keyword evidence="3" id="KW-1003">Cell membrane</keyword>
<dbReference type="EMBL" id="FMSV02000553">
    <property type="protein sequence ID" value="SEH08577.1"/>
    <property type="molecule type" value="Genomic_DNA"/>
</dbReference>
<proteinExistence type="predicted"/>
<dbReference type="InterPro" id="IPR036640">
    <property type="entry name" value="ABC1_TM_sf"/>
</dbReference>
<dbReference type="GO" id="GO:0005886">
    <property type="term" value="C:plasma membrane"/>
    <property type="evidence" value="ECO:0007669"/>
    <property type="project" value="UniProtKB-SubCell"/>
</dbReference>
<dbReference type="InterPro" id="IPR017871">
    <property type="entry name" value="ABC_transporter-like_CS"/>
</dbReference>
<keyword evidence="6 12" id="KW-0067">ATP-binding</keyword>
<dbReference type="OrthoDB" id="9759820at2"/>
<reference evidence="12 13" key="1">
    <citation type="submission" date="2016-10" db="EMBL/GenBank/DDBJ databases">
        <authorList>
            <person name="de Groot N.N."/>
        </authorList>
    </citation>
    <scope>NUCLEOTIDE SEQUENCE [LARGE SCALE GENOMIC DNA]</scope>
    <source>
        <strain evidence="12">MBHS1</strain>
    </source>
</reference>
<evidence type="ECO:0000256" key="9">
    <source>
        <dbReference type="SAM" id="Phobius"/>
    </source>
</evidence>
<evidence type="ECO:0000259" key="10">
    <source>
        <dbReference type="PROSITE" id="PS50893"/>
    </source>
</evidence>
<keyword evidence="5" id="KW-0547">Nucleotide-binding</keyword>
<dbReference type="InterPro" id="IPR027417">
    <property type="entry name" value="P-loop_NTPase"/>
</dbReference>
<dbReference type="AlphaFoldDB" id="A0A1H6FEY0"/>
<evidence type="ECO:0000256" key="5">
    <source>
        <dbReference type="ARBA" id="ARBA00022741"/>
    </source>
</evidence>
<evidence type="ECO:0000256" key="4">
    <source>
        <dbReference type="ARBA" id="ARBA00022692"/>
    </source>
</evidence>
<dbReference type="RefSeq" id="WP_103922103.1">
    <property type="nucleotide sequence ID" value="NZ_FMSV02000553.1"/>
</dbReference>